<reference evidence="2 3" key="1">
    <citation type="submission" date="2019-06" db="EMBL/GenBank/DDBJ databases">
        <authorList>
            <person name="Li M."/>
        </authorList>
    </citation>
    <scope>NUCLEOTIDE SEQUENCE [LARGE SCALE GENOMIC DNA]</scope>
    <source>
        <strain evidence="2 3">BGMRC2036</strain>
    </source>
</reference>
<dbReference type="GO" id="GO:0006629">
    <property type="term" value="P:lipid metabolic process"/>
    <property type="evidence" value="ECO:0007669"/>
    <property type="project" value="InterPro"/>
</dbReference>
<dbReference type="EMBL" id="VHLG01000002">
    <property type="protein sequence ID" value="TPW32538.1"/>
    <property type="molecule type" value="Genomic_DNA"/>
</dbReference>
<keyword evidence="3" id="KW-1185">Reference proteome</keyword>
<comment type="caution">
    <text evidence="2">The sequence shown here is derived from an EMBL/GenBank/DDBJ whole genome shotgun (WGS) entry which is preliminary data.</text>
</comment>
<protein>
    <submittedName>
        <fullName evidence="2">Glycerophosphodiester phosphodiesterase</fullName>
    </submittedName>
</protein>
<evidence type="ECO:0000259" key="1">
    <source>
        <dbReference type="Pfam" id="PF03009"/>
    </source>
</evidence>
<feature type="domain" description="GP-PDE" evidence="1">
    <location>
        <begin position="44"/>
        <end position="270"/>
    </location>
</feature>
<dbReference type="AlphaFoldDB" id="A0A506UFH2"/>
<dbReference type="InterPro" id="IPR030395">
    <property type="entry name" value="GP_PDE_dom"/>
</dbReference>
<gene>
    <name evidence="2" type="ORF">FJU08_05985</name>
</gene>
<dbReference type="InterPro" id="IPR017946">
    <property type="entry name" value="PLC-like_Pdiesterase_TIM-brl"/>
</dbReference>
<accession>A0A506UFH2</accession>
<organism evidence="2 3">
    <name type="scientific">Martelella alba</name>
    <dbReference type="NCBI Taxonomy" id="2590451"/>
    <lineage>
        <taxon>Bacteria</taxon>
        <taxon>Pseudomonadati</taxon>
        <taxon>Pseudomonadota</taxon>
        <taxon>Alphaproteobacteria</taxon>
        <taxon>Hyphomicrobiales</taxon>
        <taxon>Aurantimonadaceae</taxon>
        <taxon>Martelella</taxon>
    </lineage>
</organism>
<dbReference type="SUPFAM" id="SSF51695">
    <property type="entry name" value="PLC-like phosphodiesterases"/>
    <property type="match status" value="1"/>
</dbReference>
<name>A0A506UFH2_9HYPH</name>
<dbReference type="Proteomes" id="UP000318801">
    <property type="component" value="Unassembled WGS sequence"/>
</dbReference>
<dbReference type="GO" id="GO:0008081">
    <property type="term" value="F:phosphoric diester hydrolase activity"/>
    <property type="evidence" value="ECO:0007669"/>
    <property type="project" value="InterPro"/>
</dbReference>
<dbReference type="RefSeq" id="WP_141148048.1">
    <property type="nucleotide sequence ID" value="NZ_VHLG01000002.1"/>
</dbReference>
<evidence type="ECO:0000313" key="3">
    <source>
        <dbReference type="Proteomes" id="UP000318801"/>
    </source>
</evidence>
<sequence length="277" mass="29564">MPLPIVLETDGHVTLLKWHRGRRNLTDTPFAGSRILQGMTAGASVEIDLQIHGEGGMVVLHDPLLEQSTTGVGPVAATPSAGFAGVNLKTKDGADSGEAVMLLDRLTQLIASRPIGRTALLQLDFKDRLADFHDNTVDAFTRAVGPVARHMILSGGDADAVKTLSTGLPDLAIGYDPCLYGAMERVLESGNFSGFVDDALKAAPWASMIYLHVDLILEADRTGFDMIGAFHAADKTVDAWTIHTVNESTRSKIARLLELKADQITTDDADGLFAAFG</sequence>
<dbReference type="Gene3D" id="3.20.20.190">
    <property type="entry name" value="Phosphatidylinositol (PI) phosphodiesterase"/>
    <property type="match status" value="1"/>
</dbReference>
<evidence type="ECO:0000313" key="2">
    <source>
        <dbReference type="EMBL" id="TPW32538.1"/>
    </source>
</evidence>
<dbReference type="OrthoDB" id="8418918at2"/>
<dbReference type="Pfam" id="PF03009">
    <property type="entry name" value="GDPD"/>
    <property type="match status" value="1"/>
</dbReference>
<proteinExistence type="predicted"/>